<evidence type="ECO:0000259" key="3">
    <source>
        <dbReference type="SMART" id="SM00875"/>
    </source>
</evidence>
<dbReference type="SMART" id="SM00543">
    <property type="entry name" value="MIF4G"/>
    <property type="match status" value="1"/>
</dbReference>
<evidence type="ECO:0008006" key="6">
    <source>
        <dbReference type="Google" id="ProtNLM"/>
    </source>
</evidence>
<dbReference type="Proteomes" id="UP001642483">
    <property type="component" value="Unassembled WGS sequence"/>
</dbReference>
<feature type="domain" description="MIF4G" evidence="2">
    <location>
        <begin position="273"/>
        <end position="509"/>
    </location>
</feature>
<evidence type="ECO:0000313" key="4">
    <source>
        <dbReference type="EMBL" id="CAK8671076.1"/>
    </source>
</evidence>
<protein>
    <recommendedName>
        <fullName evidence="6">MIF4G domain-containing protein</fullName>
    </recommendedName>
</protein>
<evidence type="ECO:0000313" key="5">
    <source>
        <dbReference type="Proteomes" id="UP001642483"/>
    </source>
</evidence>
<dbReference type="InterPro" id="IPR011705">
    <property type="entry name" value="BACK"/>
</dbReference>
<name>A0ABP0EWW9_CLALP</name>
<sequence length="622" mass="72394">MFEIRSYLSGCNVGFHTQAAETFISENFRSCLKSPDFLKLLVDDVKAMLKFKSKQDSIDEDKYRFVIEWTKFNIDYRRKHFSDLFHLIQLNSLSKKFLNEVVRDEELVKQSADCMDLLVAALINRIPESINMEHQREPDEVLVIGRKNHLESVVKFNTKTKQWSGMPSMQNGLRCWDDSDSHCRHFLRTEDQSAIENFLEQRNVSNDMESSTSGDQVKDEGICSASEQELPNGNKKRVYDRDFLLRFRNDALSKERPESLPEVGEIIMDLSVLWEVQLILNQVTSQKLGPLMQKLKKLPINSEQRLQAVVDLIFRRVLDKPKFAEVYANVCHMMSQILTTTPSPSASDKYQDQTRKMEFRKLLLMRCQRKFEKNRQKEGILNKLRQKLENATSVGTKQKRKAQLEVVEAKIRKEMLGNIKFIGELFKLRMLAESIMHMCIMDLFKSRNNESLECLCALLTTIGQDLDHIKEKQRMDQYFHQLDKVIGERKTSFRVRHLLRDVVNLRKNQWIPRPVQAQGPETIELVNVDVKERLELKAAVTASAAAGDTGGKSQNSEAFFPTKTHTDTLEAKSKSLFTFNPRHSSFTKLLDRRKFYNDICEWIDNSSYYSSYQPETKSLLRL</sequence>
<feature type="compositionally biased region" description="Polar residues" evidence="1">
    <location>
        <begin position="205"/>
        <end position="215"/>
    </location>
</feature>
<comment type="caution">
    <text evidence="4">The sequence shown here is derived from an EMBL/GenBank/DDBJ whole genome shotgun (WGS) entry which is preliminary data.</text>
</comment>
<proteinExistence type="predicted"/>
<dbReference type="Pfam" id="PF02854">
    <property type="entry name" value="MIF4G"/>
    <property type="match status" value="1"/>
</dbReference>
<evidence type="ECO:0000256" key="1">
    <source>
        <dbReference type="SAM" id="MobiDB-lite"/>
    </source>
</evidence>
<dbReference type="Gene3D" id="1.25.40.420">
    <property type="match status" value="1"/>
</dbReference>
<dbReference type="PANTHER" id="PTHR23253">
    <property type="entry name" value="EUKARYOTIC TRANSLATION INITIATION FACTOR 4 GAMMA"/>
    <property type="match status" value="1"/>
</dbReference>
<feature type="region of interest" description="Disordered" evidence="1">
    <location>
        <begin position="205"/>
        <end position="229"/>
    </location>
</feature>
<organism evidence="4 5">
    <name type="scientific">Clavelina lepadiformis</name>
    <name type="common">Light-bulb sea squirt</name>
    <name type="synonym">Ascidia lepadiformis</name>
    <dbReference type="NCBI Taxonomy" id="159417"/>
    <lineage>
        <taxon>Eukaryota</taxon>
        <taxon>Metazoa</taxon>
        <taxon>Chordata</taxon>
        <taxon>Tunicata</taxon>
        <taxon>Ascidiacea</taxon>
        <taxon>Aplousobranchia</taxon>
        <taxon>Clavelinidae</taxon>
        <taxon>Clavelina</taxon>
    </lineage>
</organism>
<dbReference type="SUPFAM" id="SSF48371">
    <property type="entry name" value="ARM repeat"/>
    <property type="match status" value="1"/>
</dbReference>
<dbReference type="PANTHER" id="PTHR23253:SF78">
    <property type="entry name" value="EUKARYOTIC TRANSLATION INITIATION FACTOR 4G1, ISOFORM B-RELATED"/>
    <property type="match status" value="1"/>
</dbReference>
<dbReference type="InterPro" id="IPR016024">
    <property type="entry name" value="ARM-type_fold"/>
</dbReference>
<dbReference type="Pfam" id="PF07707">
    <property type="entry name" value="BACK"/>
    <property type="match status" value="1"/>
</dbReference>
<evidence type="ECO:0000259" key="2">
    <source>
        <dbReference type="SMART" id="SM00543"/>
    </source>
</evidence>
<accession>A0ABP0EWW9</accession>
<dbReference type="Gene3D" id="1.25.40.180">
    <property type="match status" value="1"/>
</dbReference>
<gene>
    <name evidence="4" type="ORF">CVLEPA_LOCUS98</name>
</gene>
<keyword evidence="5" id="KW-1185">Reference proteome</keyword>
<dbReference type="InterPro" id="IPR003890">
    <property type="entry name" value="MIF4G-like_typ-3"/>
</dbReference>
<dbReference type="EMBL" id="CAWYQH010000001">
    <property type="protein sequence ID" value="CAK8671076.1"/>
    <property type="molecule type" value="Genomic_DNA"/>
</dbReference>
<feature type="domain" description="BACK" evidence="3">
    <location>
        <begin position="1"/>
        <end position="103"/>
    </location>
</feature>
<dbReference type="SMART" id="SM00875">
    <property type="entry name" value="BACK"/>
    <property type="match status" value="1"/>
</dbReference>
<reference evidence="4 5" key="1">
    <citation type="submission" date="2024-02" db="EMBL/GenBank/DDBJ databases">
        <authorList>
            <person name="Daric V."/>
            <person name="Darras S."/>
        </authorList>
    </citation>
    <scope>NUCLEOTIDE SEQUENCE [LARGE SCALE GENOMIC DNA]</scope>
</reference>